<comment type="similarity">
    <text evidence="2">Belongs to the G-protein coupled receptor 2 family.</text>
</comment>
<gene>
    <name evidence="17 18" type="primary">LOC118424182</name>
</gene>
<dbReference type="InterPro" id="IPR017983">
    <property type="entry name" value="GPCR_2_secretin-like_CS"/>
</dbReference>
<dbReference type="RefSeq" id="XP_035688609.1">
    <property type="nucleotide sequence ID" value="XM_035832716.1"/>
</dbReference>
<feature type="domain" description="G-protein coupled receptors family 2 profile 2" evidence="15">
    <location>
        <begin position="148"/>
        <end position="449"/>
    </location>
</feature>
<dbReference type="SUPFAM" id="SSF81321">
    <property type="entry name" value="Family A G protein-coupled receptor-like"/>
    <property type="match status" value="1"/>
</dbReference>
<keyword evidence="9" id="KW-0325">Glycoprotein</keyword>
<keyword evidence="13" id="KW-0732">Signal</keyword>
<feature type="transmembrane region" description="Helical" evidence="12">
    <location>
        <begin position="252"/>
        <end position="274"/>
    </location>
</feature>
<feature type="compositionally biased region" description="Acidic residues" evidence="11">
    <location>
        <begin position="581"/>
        <end position="596"/>
    </location>
</feature>
<dbReference type="SMART" id="SM00008">
    <property type="entry name" value="HormR"/>
    <property type="match status" value="1"/>
</dbReference>
<dbReference type="PROSITE" id="PS50227">
    <property type="entry name" value="G_PROTEIN_RECEP_F2_3"/>
    <property type="match status" value="1"/>
</dbReference>
<dbReference type="PANTHER" id="PTHR45620">
    <property type="entry name" value="PDF RECEPTOR-LIKE PROTEIN-RELATED"/>
    <property type="match status" value="1"/>
</dbReference>
<evidence type="ECO:0000256" key="13">
    <source>
        <dbReference type="SAM" id="SignalP"/>
    </source>
</evidence>
<keyword evidence="7 12" id="KW-0472">Membrane</keyword>
<dbReference type="PROSITE" id="PS00649">
    <property type="entry name" value="G_PROTEIN_RECEP_F2_1"/>
    <property type="match status" value="1"/>
</dbReference>
<dbReference type="GO" id="GO:0017046">
    <property type="term" value="F:peptide hormone binding"/>
    <property type="evidence" value="ECO:0000318"/>
    <property type="project" value="GO_Central"/>
</dbReference>
<reference evidence="17 18" key="2">
    <citation type="submission" date="2025-04" db="UniProtKB">
        <authorList>
            <consortium name="RefSeq"/>
        </authorList>
    </citation>
    <scope>IDENTIFICATION</scope>
    <source>
        <strain evidence="17 18">S238N-H82</strain>
        <tissue evidence="17 18">Testes</tissue>
    </source>
</reference>
<dbReference type="PRINTS" id="PR00249">
    <property type="entry name" value="GPCRSECRETIN"/>
</dbReference>
<dbReference type="GO" id="GO:0007166">
    <property type="term" value="P:cell surface receptor signaling pathway"/>
    <property type="evidence" value="ECO:0007669"/>
    <property type="project" value="InterPro"/>
</dbReference>
<dbReference type="AlphaFoldDB" id="A0A9J7N3R7"/>
<feature type="domain" description="G-protein coupled receptors family 2 profile 1" evidence="14">
    <location>
        <begin position="49"/>
        <end position="132"/>
    </location>
</feature>
<keyword evidence="3" id="KW-1003">Cell membrane</keyword>
<keyword evidence="16" id="KW-1185">Reference proteome</keyword>
<keyword evidence="5 12" id="KW-1133">Transmembrane helix</keyword>
<evidence type="ECO:0000256" key="11">
    <source>
        <dbReference type="SAM" id="MobiDB-lite"/>
    </source>
</evidence>
<keyword evidence="8" id="KW-0675">Receptor</keyword>
<feature type="transmembrane region" description="Helical" evidence="12">
    <location>
        <begin position="427"/>
        <end position="448"/>
    </location>
</feature>
<dbReference type="OMA" id="MIHYTRV"/>
<dbReference type="PROSITE" id="PS50261">
    <property type="entry name" value="G_PROTEIN_RECEP_F2_4"/>
    <property type="match status" value="1"/>
</dbReference>
<feature type="transmembrane region" description="Helical" evidence="12">
    <location>
        <begin position="151"/>
        <end position="173"/>
    </location>
</feature>
<evidence type="ECO:0000256" key="2">
    <source>
        <dbReference type="ARBA" id="ARBA00005314"/>
    </source>
</evidence>
<keyword evidence="6" id="KW-0297">G-protein coupled receptor</keyword>
<dbReference type="SUPFAM" id="SSF111418">
    <property type="entry name" value="Hormone receptor domain"/>
    <property type="match status" value="1"/>
</dbReference>
<dbReference type="InterPro" id="IPR000832">
    <property type="entry name" value="GPCR_2_secretin-like"/>
</dbReference>
<dbReference type="PROSITE" id="PS00650">
    <property type="entry name" value="G_PROTEIN_RECEP_F2_2"/>
    <property type="match status" value="1"/>
</dbReference>
<dbReference type="Gene3D" id="4.10.1240.10">
    <property type="entry name" value="GPCR, family 2, extracellular hormone receptor domain"/>
    <property type="match status" value="1"/>
</dbReference>
<feature type="transmembrane region" description="Helical" evidence="12">
    <location>
        <begin position="182"/>
        <end position="200"/>
    </location>
</feature>
<dbReference type="Gene3D" id="1.20.1070.10">
    <property type="entry name" value="Rhodopsin 7-helix transmembrane proteins"/>
    <property type="match status" value="1"/>
</dbReference>
<evidence type="ECO:0000256" key="9">
    <source>
        <dbReference type="ARBA" id="ARBA00023180"/>
    </source>
</evidence>
<dbReference type="GO" id="GO:0007188">
    <property type="term" value="P:adenylate cyclase-modulating G protein-coupled receptor signaling pathway"/>
    <property type="evidence" value="ECO:0000318"/>
    <property type="project" value="GO_Central"/>
</dbReference>
<comment type="subcellular location">
    <subcellularLocation>
        <location evidence="1">Cell membrane</location>
        <topology evidence="1">Multi-pass membrane protein</topology>
    </subcellularLocation>
</comment>
<feature type="transmembrane region" description="Helical" evidence="12">
    <location>
        <begin position="295"/>
        <end position="317"/>
    </location>
</feature>
<dbReference type="FunFam" id="1.20.1070.10:FF:000133">
    <property type="entry name" value="Glucagon receptor a"/>
    <property type="match status" value="1"/>
</dbReference>
<feature type="transmembrane region" description="Helical" evidence="12">
    <location>
        <begin position="397"/>
        <end position="415"/>
    </location>
</feature>
<evidence type="ECO:0000256" key="8">
    <source>
        <dbReference type="ARBA" id="ARBA00023170"/>
    </source>
</evidence>
<dbReference type="PANTHER" id="PTHR45620:SF1">
    <property type="entry name" value="G-PROTEIN COUPLED RECEPTORS FAMILY 2 PROFILE 2 DOMAIN-CONTAINING PROTEIN"/>
    <property type="match status" value="1"/>
</dbReference>
<dbReference type="CDD" id="cd15265">
    <property type="entry name" value="7tmB1_PTHR"/>
    <property type="match status" value="1"/>
</dbReference>
<dbReference type="GO" id="GO:0005886">
    <property type="term" value="C:plasma membrane"/>
    <property type="evidence" value="ECO:0000318"/>
    <property type="project" value="GO_Central"/>
</dbReference>
<organism evidence="16 17">
    <name type="scientific">Branchiostoma floridae</name>
    <name type="common">Florida lancelet</name>
    <name type="synonym">Amphioxus</name>
    <dbReference type="NCBI Taxonomy" id="7739"/>
    <lineage>
        <taxon>Eukaryota</taxon>
        <taxon>Metazoa</taxon>
        <taxon>Chordata</taxon>
        <taxon>Cephalochordata</taxon>
        <taxon>Leptocardii</taxon>
        <taxon>Amphioxiformes</taxon>
        <taxon>Branchiostomatidae</taxon>
        <taxon>Branchiostoma</taxon>
    </lineage>
</organism>
<feature type="chain" id="PRO_5044699098" evidence="13">
    <location>
        <begin position="29"/>
        <end position="615"/>
    </location>
</feature>
<protein>
    <submittedName>
        <fullName evidence="17 18">Parathyroid hormone 2 receptor-like isoform X1</fullName>
    </submittedName>
</protein>
<dbReference type="Proteomes" id="UP000001554">
    <property type="component" value="Chromosome 10"/>
</dbReference>
<evidence type="ECO:0000259" key="14">
    <source>
        <dbReference type="PROSITE" id="PS50227"/>
    </source>
</evidence>
<feature type="region of interest" description="Disordered" evidence="11">
    <location>
        <begin position="581"/>
        <end position="605"/>
    </location>
</feature>
<accession>A0A9J7N3R7</accession>
<evidence type="ECO:0000313" key="17">
    <source>
        <dbReference type="RefSeq" id="XP_035688609.1"/>
    </source>
</evidence>
<keyword evidence="10" id="KW-0807">Transducer</keyword>
<name>A0A9J7N3R7_BRAFL</name>
<dbReference type="GO" id="GO:0008528">
    <property type="term" value="F:G protein-coupled peptide receptor activity"/>
    <property type="evidence" value="ECO:0000318"/>
    <property type="project" value="GO_Central"/>
</dbReference>
<evidence type="ECO:0000256" key="5">
    <source>
        <dbReference type="ARBA" id="ARBA00022989"/>
    </source>
</evidence>
<dbReference type="Pfam" id="PF00002">
    <property type="entry name" value="7tm_2"/>
    <property type="match status" value="1"/>
</dbReference>
<dbReference type="InterPro" id="IPR050332">
    <property type="entry name" value="GPCR_2"/>
</dbReference>
<evidence type="ECO:0000259" key="15">
    <source>
        <dbReference type="PROSITE" id="PS50261"/>
    </source>
</evidence>
<evidence type="ECO:0000256" key="6">
    <source>
        <dbReference type="ARBA" id="ARBA00023040"/>
    </source>
</evidence>
<dbReference type="RefSeq" id="XP_035688610.1">
    <property type="nucleotide sequence ID" value="XM_035832717.1"/>
</dbReference>
<evidence type="ECO:0000256" key="3">
    <source>
        <dbReference type="ARBA" id="ARBA00022475"/>
    </source>
</evidence>
<dbReference type="OrthoDB" id="6160250at2759"/>
<keyword evidence="4 12" id="KW-0812">Transmembrane</keyword>
<dbReference type="KEGG" id="bfo:118424182"/>
<evidence type="ECO:0000256" key="4">
    <source>
        <dbReference type="ARBA" id="ARBA00022692"/>
    </source>
</evidence>
<dbReference type="Pfam" id="PF02793">
    <property type="entry name" value="HRM"/>
    <property type="match status" value="1"/>
</dbReference>
<feature type="signal peptide" evidence="13">
    <location>
        <begin position="1"/>
        <end position="28"/>
    </location>
</feature>
<evidence type="ECO:0000313" key="18">
    <source>
        <dbReference type="RefSeq" id="XP_035688610.1"/>
    </source>
</evidence>
<sequence length="615" mass="70225">MASTVNRSTMSATLFVGLVLATLVPVYGGKDTPVTKEEQMKVLWEERQKCKAGMEGNRPTTGGPYCNQSWDALICWPYSKPNRSVRVPCPKYVHDFNHRGYAFRECGPDGEWLVSPHTNKTYANYTECSKYLPDLPSLINPDSLFEKVTKLYTVGYSFSLASLTVALAILVYFKRLHCTRNYVHMHLFVSFILRAIFVLVKDAVLYSDDAIDVNDVDSTLPEQLGGPLNIDHGQRNTTDNDLHRIFMDGSKYAWTCKLAMSLFMYFMATNYYWVLVEGLYLHNLIFISVFSEKKFLRWFIAIGWGFPLTFVIPWVLVRAYLDNIGCWDYSEPTTGYLWIYRGPIVAAILINFLLFVNILRIVVQKLRMTAAVGADQRKRFCCCRWPRGVNWKLAKSTLVLIPLFGVHYIVFVGMPDNVGGVAYEARLYFDLFFNSFQGFFVAILYCFLNGEVRAEFQKRWERWQLGRNLSYRSTTCSPLTCSTAQNYSVSQSGHSQSNGVAMTTHSVRTVCTTNTNSKRSSQDYFMENDMNHGIDIQQSPPQNSSPKRAALNFISEITKKCRKREKRVAFNVNGVVIPEEGADDVVEEEEGEDMESQTERSALRGPEVIEMETVL</sequence>
<dbReference type="InterPro" id="IPR036445">
    <property type="entry name" value="GPCR_2_extracell_dom_sf"/>
</dbReference>
<evidence type="ECO:0000256" key="1">
    <source>
        <dbReference type="ARBA" id="ARBA00004651"/>
    </source>
</evidence>
<proteinExistence type="inferred from homology"/>
<evidence type="ECO:0000256" key="7">
    <source>
        <dbReference type="ARBA" id="ARBA00023136"/>
    </source>
</evidence>
<dbReference type="GeneID" id="118424182"/>
<dbReference type="InterPro" id="IPR001879">
    <property type="entry name" value="GPCR_2_extracellular_dom"/>
</dbReference>
<evidence type="ECO:0000256" key="10">
    <source>
        <dbReference type="ARBA" id="ARBA00023224"/>
    </source>
</evidence>
<dbReference type="InterPro" id="IPR017981">
    <property type="entry name" value="GPCR_2-like_7TM"/>
</dbReference>
<feature type="transmembrane region" description="Helical" evidence="12">
    <location>
        <begin position="337"/>
        <end position="359"/>
    </location>
</feature>
<evidence type="ECO:0000256" key="12">
    <source>
        <dbReference type="SAM" id="Phobius"/>
    </source>
</evidence>
<evidence type="ECO:0000313" key="16">
    <source>
        <dbReference type="Proteomes" id="UP000001554"/>
    </source>
</evidence>
<reference evidence="16" key="1">
    <citation type="journal article" date="2020" name="Nat. Ecol. Evol.">
        <title>Deeply conserved synteny resolves early events in vertebrate evolution.</title>
        <authorList>
            <person name="Simakov O."/>
            <person name="Marletaz F."/>
            <person name="Yue J.X."/>
            <person name="O'Connell B."/>
            <person name="Jenkins J."/>
            <person name="Brandt A."/>
            <person name="Calef R."/>
            <person name="Tung C.H."/>
            <person name="Huang T.K."/>
            <person name="Schmutz J."/>
            <person name="Satoh N."/>
            <person name="Yu J.K."/>
            <person name="Putnam N.H."/>
            <person name="Green R.E."/>
            <person name="Rokhsar D.S."/>
        </authorList>
    </citation>
    <scope>NUCLEOTIDE SEQUENCE [LARGE SCALE GENOMIC DNA]</scope>
    <source>
        <strain evidence="16">S238N-H82</strain>
    </source>
</reference>